<dbReference type="Proteomes" id="UP000748308">
    <property type="component" value="Unassembled WGS sequence"/>
</dbReference>
<protein>
    <recommendedName>
        <fullName evidence="3">T9SS type A sorting domain-containing protein</fullName>
    </recommendedName>
</protein>
<name>A0A938BMX9_UNCEI</name>
<proteinExistence type="predicted"/>
<gene>
    <name evidence="1" type="ORF">FJY75_02190</name>
</gene>
<comment type="caution">
    <text evidence="1">The sequence shown here is derived from an EMBL/GenBank/DDBJ whole genome shotgun (WGS) entry which is preliminary data.</text>
</comment>
<dbReference type="EMBL" id="VGIY01000028">
    <property type="protein sequence ID" value="MBM3316638.1"/>
    <property type="molecule type" value="Genomic_DNA"/>
</dbReference>
<sequence>MIALMRSAVSRLMHTRASAVLPVAALLVTLFAAFLIGVQPASAVPPEFSPPAFVPGDADLGLAASDQHQAAISKGDGLSLVVWSDLRSNRAGYDIYGARLDAQGTLLDPLPIPILLDGSGQTVPQVAWNGTHWLVVALDQAHPVGTEPRLRGVRVSPQGEVLDEEPILISEHAGTYLTLASDGSGWAVFWSGTTAGNAAARGARISAAGGVLDPGGRVVLPETYFMRSVLSAAFAGGRYLLAYNESSSIAGVLLTPALDPAGPNAFTIFSGSYPTRLASSGSGFLACAAAPGWYVFHDIIATRITTAGQVLDTPPLLVAGQATWGAVPDAAFDGGRWIVAWDHPGIRAARVGTDGVVLDPGGVAIDESHPSSHGAPRLAPAAGGGAQLVWADDRFYFLDVFTTRLNPDLAADPATGISSSAPAQTLPRMASDGSTTMLVFKSTVDGESRILATLLDAAGNFLLAEPMEVATSGEVYTSGPAVACDGERFLVVWTPGGPGQNRVYGRRFLADGTPLDPAPIFIMNGLEPDAAGLDGEFLVVGTHGPGYPQHRLVYSIRMRGSDGAVLGPPAQTSDVVGDSYAMHPRVAAFGDRWLVVWQGRWTHDNPWARIRANFVSAAGVAGTNFVAADGQSAGRFYSYAPAVAVGGGTALITFESTANGSCCWDLYGCRFDANGTRLDAYEGDLLLASAGDQTASAVAWDGEQFLILFHDRRHAASTADLRPDIFGLRVQADGTVLDPGGFEIAVDDVPETWPAVLGTATGRVGGASATIAYAVLVPEAPYAAERVVVRFAGPLVAGVSDVAALGGARLYPNPSAGRVHLEIPASGPANEAWGVFDIAGRLSGLFAAGLWDGRDLTGRAVAPGIYFARPMSAQQGPRVKLIRW</sequence>
<reference evidence="1" key="1">
    <citation type="submission" date="2019-03" db="EMBL/GenBank/DDBJ databases">
        <title>Lake Tanganyika Metagenome-Assembled Genomes (MAGs).</title>
        <authorList>
            <person name="Tran P."/>
        </authorList>
    </citation>
    <scope>NUCLEOTIDE SEQUENCE</scope>
    <source>
        <strain evidence="1">M_DeepCast_400m_m2_100</strain>
    </source>
</reference>
<organism evidence="1 2">
    <name type="scientific">Eiseniibacteriota bacterium</name>
    <dbReference type="NCBI Taxonomy" id="2212470"/>
    <lineage>
        <taxon>Bacteria</taxon>
        <taxon>Candidatus Eiseniibacteriota</taxon>
    </lineage>
</organism>
<evidence type="ECO:0000313" key="1">
    <source>
        <dbReference type="EMBL" id="MBM3316638.1"/>
    </source>
</evidence>
<evidence type="ECO:0008006" key="3">
    <source>
        <dbReference type="Google" id="ProtNLM"/>
    </source>
</evidence>
<evidence type="ECO:0000313" key="2">
    <source>
        <dbReference type="Proteomes" id="UP000748308"/>
    </source>
</evidence>
<dbReference type="AlphaFoldDB" id="A0A938BMX9"/>
<accession>A0A938BMX9</accession>